<keyword evidence="1" id="KW-0175">Coiled coil</keyword>
<dbReference type="EMBL" id="LC506465">
    <property type="protein sequence ID" value="BBO54075.1"/>
    <property type="molecule type" value="Genomic_DNA"/>
</dbReference>
<reference evidence="2" key="1">
    <citation type="journal article" date="2020" name="Sci. Rep.">
        <title>A novel Asfarvirus-like virus identified as a potential cause of mass mortality of abalone.</title>
        <authorList>
            <person name="Matsuyama T."/>
            <person name="Takano T."/>
            <person name="Nishiki I."/>
            <person name="Fujiwara A."/>
            <person name="Kiryu I."/>
            <person name="Inada M."/>
            <person name="Sakai T."/>
            <person name="Terashima S."/>
            <person name="Matsuura Y."/>
            <person name="Isowa K."/>
            <person name="Nakayasu C."/>
        </authorList>
    </citation>
    <scope>NUCLEOTIDE SEQUENCE</scope>
</reference>
<organism evidence="2">
    <name type="scientific">Abalone asfa-like virus</name>
    <dbReference type="NCBI Taxonomy" id="2839893"/>
    <lineage>
        <taxon>Viruses</taxon>
        <taxon>Varidnaviria</taxon>
        <taxon>Bamfordvirae</taxon>
        <taxon>Nucleocytoviricota</taxon>
        <taxon>Pokkesviricetes</taxon>
        <taxon>Asfuvirales</taxon>
        <taxon>Asfarviridae</taxon>
    </lineage>
</organism>
<proteinExistence type="predicted"/>
<accession>A0A5K7XYP0</accession>
<evidence type="ECO:0000256" key="1">
    <source>
        <dbReference type="SAM" id="Coils"/>
    </source>
</evidence>
<sequence length="447" mass="52208">MFKINQLHKLVIDYLEQFNKYIKTSLKLLKNYYPNLINFTEETLSVIQDRLNNFSEDIIFNMIDELYVIFQKLLNLHKEIYHTKIIQSIVYVTSQQYITEIQNEKAETEAKAAELINKFQEISEDINYESISVSSFLSKAPRSKFSNRLFCKFIQKNPPHNLEEIKDHIIGVLSDTEDKIAEDQKIRDTKYPPILSMGLSFGRKVVKMGVPRPEKYKLMINLTPQTGENFIYDINRLFDKATGLSMNTLMGLNYKNVTRLNTMIPIPGPIGTMIVPIKYSYGDLCYQTRDHGHTYDEIQFMTNSYRFTAGPKKRLLKYNQIINDAIPIISDHHKKLIDNWENNIPSGVLIDEPITTQTQDFAIKKQLSSKGFADSILFKKFQKILLWLENNTKHPLIEIDSQHKNIEIYLSLLDQQKMVAHKFDKRFSEIALAPSLKIYILTHPFIY</sequence>
<evidence type="ECO:0000313" key="2">
    <source>
        <dbReference type="EMBL" id="BBO54075.1"/>
    </source>
</evidence>
<feature type="coiled-coil region" evidence="1">
    <location>
        <begin position="98"/>
        <end position="125"/>
    </location>
</feature>
<protein>
    <submittedName>
        <fullName evidence="2">Uncharacterized protein</fullName>
    </submittedName>
</protein>
<name>A0A5K7XYP0_9VIRU</name>